<protein>
    <recommendedName>
        <fullName evidence="8">Ycf2 N-terminal domain-containing protein</fullName>
    </recommendedName>
</protein>
<dbReference type="AlphaFoldDB" id="A0A9E7F7L9"/>
<evidence type="ECO:0000256" key="7">
    <source>
        <dbReference type="SAM" id="Phobius"/>
    </source>
</evidence>
<keyword evidence="4" id="KW-0934">Plastid</keyword>
<dbReference type="PANTHER" id="PTHR33078:SF100">
    <property type="entry name" value="PROTEIN YCF2"/>
    <property type="match status" value="1"/>
</dbReference>
<comment type="similarity">
    <text evidence="3">Belongs to the Ycf2 family.</text>
</comment>
<keyword evidence="7" id="KW-0472">Membrane</keyword>
<evidence type="ECO:0000259" key="8">
    <source>
        <dbReference type="Pfam" id="PF05695"/>
    </source>
</evidence>
<gene>
    <name evidence="9" type="ORF">MUK42_12535</name>
</gene>
<dbReference type="Proteomes" id="UP001055439">
    <property type="component" value="Chromosome 2"/>
</dbReference>
<dbReference type="OrthoDB" id="1913998at2759"/>
<dbReference type="InterPro" id="IPR056777">
    <property type="entry name" value="Ycf2_N"/>
</dbReference>
<keyword evidence="10" id="KW-1185">Reference proteome</keyword>
<feature type="transmembrane region" description="Helical" evidence="7">
    <location>
        <begin position="189"/>
        <end position="211"/>
    </location>
</feature>
<name>A0A9E7F7L9_9LILI</name>
<accession>A0A9E7F7L9</accession>
<keyword evidence="6" id="KW-0067">ATP-binding</keyword>
<dbReference type="GO" id="GO:0009536">
    <property type="term" value="C:plastid"/>
    <property type="evidence" value="ECO:0007669"/>
    <property type="project" value="UniProtKB-SubCell"/>
</dbReference>
<organism evidence="9 10">
    <name type="scientific">Musa troglodytarum</name>
    <name type="common">fe'i banana</name>
    <dbReference type="NCBI Taxonomy" id="320322"/>
    <lineage>
        <taxon>Eukaryota</taxon>
        <taxon>Viridiplantae</taxon>
        <taxon>Streptophyta</taxon>
        <taxon>Embryophyta</taxon>
        <taxon>Tracheophyta</taxon>
        <taxon>Spermatophyta</taxon>
        <taxon>Magnoliopsida</taxon>
        <taxon>Liliopsida</taxon>
        <taxon>Zingiberales</taxon>
        <taxon>Musaceae</taxon>
        <taxon>Musa</taxon>
    </lineage>
</organism>
<sequence length="231" mass="27088">MNLSDSEGKNLHRYLSFNSNMGLIHTPCSEKYLPSGKRKKKRSLSLKKCVEKRQMYRTFQRDSAFSNLSKWNLFQTKWNPFQTHMPWFLTSTGCKYLNFTLLDTFSDPLSILSSSHKFVSIFHDIMHGSDISWPIPQKILPQWTLISEISRKCLQNLLLSEEMIHRNNESPVPLIWTHLRSTNARELEFLYSIFFLLLVAGYLVRIHLLFVSRASSELQTELEKIKSLMIP</sequence>
<comment type="subcellular location">
    <subcellularLocation>
        <location evidence="2">Plastid</location>
    </subcellularLocation>
</comment>
<proteinExistence type="inferred from homology"/>
<evidence type="ECO:0000313" key="10">
    <source>
        <dbReference type="Proteomes" id="UP001055439"/>
    </source>
</evidence>
<evidence type="ECO:0000256" key="5">
    <source>
        <dbReference type="ARBA" id="ARBA00022741"/>
    </source>
</evidence>
<comment type="function">
    <text evidence="1">Probable ATPase of unknown function. Its presence in a non-photosynthetic plant (Epifagus virginiana) and experiments in tobacco indicate that it has an essential function which is probably not related to photosynthesis.</text>
</comment>
<feature type="domain" description="Ycf2 N-terminal" evidence="8">
    <location>
        <begin position="1"/>
        <end position="231"/>
    </location>
</feature>
<reference evidence="9" key="1">
    <citation type="submission" date="2022-05" db="EMBL/GenBank/DDBJ databases">
        <title>The Musa troglodytarum L. genome provides insights into the mechanism of non-climacteric behaviour and enrichment of carotenoids.</title>
        <authorList>
            <person name="Wang J."/>
        </authorList>
    </citation>
    <scope>NUCLEOTIDE SEQUENCE</scope>
    <source>
        <tissue evidence="9">Leaf</tissue>
    </source>
</reference>
<keyword evidence="7" id="KW-0812">Transmembrane</keyword>
<evidence type="ECO:0000313" key="9">
    <source>
        <dbReference type="EMBL" id="URD91204.1"/>
    </source>
</evidence>
<evidence type="ECO:0000256" key="3">
    <source>
        <dbReference type="ARBA" id="ARBA00009361"/>
    </source>
</evidence>
<keyword evidence="7" id="KW-1133">Transmembrane helix</keyword>
<evidence type="ECO:0000256" key="2">
    <source>
        <dbReference type="ARBA" id="ARBA00004474"/>
    </source>
</evidence>
<dbReference type="Pfam" id="PF05695">
    <property type="entry name" value="Ycf2"/>
    <property type="match status" value="1"/>
</dbReference>
<dbReference type="GO" id="GO:0005524">
    <property type="term" value="F:ATP binding"/>
    <property type="evidence" value="ECO:0007669"/>
    <property type="project" value="UniProtKB-KW"/>
</dbReference>
<evidence type="ECO:0000256" key="4">
    <source>
        <dbReference type="ARBA" id="ARBA00022640"/>
    </source>
</evidence>
<dbReference type="PANTHER" id="PTHR33078">
    <property type="entry name" value="PROTEIN YCF2-RELATED"/>
    <property type="match status" value="1"/>
</dbReference>
<evidence type="ECO:0000256" key="6">
    <source>
        <dbReference type="ARBA" id="ARBA00022840"/>
    </source>
</evidence>
<dbReference type="EMBL" id="CP097504">
    <property type="protein sequence ID" value="URD91204.1"/>
    <property type="molecule type" value="Genomic_DNA"/>
</dbReference>
<keyword evidence="5" id="KW-0547">Nucleotide-binding</keyword>
<evidence type="ECO:0000256" key="1">
    <source>
        <dbReference type="ARBA" id="ARBA00002329"/>
    </source>
</evidence>